<dbReference type="PROSITE" id="PS50294">
    <property type="entry name" value="WD_REPEATS_REGION"/>
    <property type="match status" value="1"/>
</dbReference>
<dbReference type="PRINTS" id="PR00320">
    <property type="entry name" value="GPROTEINBRPT"/>
</dbReference>
<dbReference type="InterPro" id="IPR015943">
    <property type="entry name" value="WD40/YVTN_repeat-like_dom_sf"/>
</dbReference>
<accession>X6MTY2</accession>
<organism evidence="5 6">
    <name type="scientific">Reticulomyxa filosa</name>
    <dbReference type="NCBI Taxonomy" id="46433"/>
    <lineage>
        <taxon>Eukaryota</taxon>
        <taxon>Sar</taxon>
        <taxon>Rhizaria</taxon>
        <taxon>Retaria</taxon>
        <taxon>Foraminifera</taxon>
        <taxon>Monothalamids</taxon>
        <taxon>Reticulomyxidae</taxon>
        <taxon>Reticulomyxa</taxon>
    </lineage>
</organism>
<evidence type="ECO:0000313" key="5">
    <source>
        <dbReference type="EMBL" id="ETO17299.1"/>
    </source>
</evidence>
<sequence>MLAKKRTNLKKQRFKQLKVFCEVTSAKFSSDGKKIVSSSGDGTVQIWDVKTGTRYKYAKLFIFCSYGTIFIRWPVLSCSRSNKIRLWHAKSGQEITIGGTFMEYNKCRIFIRQSNDSINFIGSNHSIVARQVWTRVKKIERTFPWSEDVNFSPDGKTIVSTSYDYTIGIWNIESGKTLHELKKHSKMSERAHFKEKKYSFVRWQFHHISSQDTTIRLWG</sequence>
<feature type="repeat" description="WD" evidence="3">
    <location>
        <begin position="23"/>
        <end position="57"/>
    </location>
</feature>
<evidence type="ECO:0000313" key="6">
    <source>
        <dbReference type="Proteomes" id="UP000023152"/>
    </source>
</evidence>
<keyword evidence="2" id="KW-0677">Repeat</keyword>
<dbReference type="SUPFAM" id="SSF50978">
    <property type="entry name" value="WD40 repeat-like"/>
    <property type="match status" value="1"/>
</dbReference>
<dbReference type="AlphaFoldDB" id="X6MTY2"/>
<dbReference type="PANTHER" id="PTHR22847:SF637">
    <property type="entry name" value="WD REPEAT DOMAIN 5B"/>
    <property type="match status" value="1"/>
</dbReference>
<dbReference type="EMBL" id="ASPP01016914">
    <property type="protein sequence ID" value="ETO17299.1"/>
    <property type="molecule type" value="Genomic_DNA"/>
</dbReference>
<dbReference type="Gene3D" id="2.130.10.10">
    <property type="entry name" value="YVTN repeat-like/Quinoprotein amine dehydrogenase"/>
    <property type="match status" value="2"/>
</dbReference>
<evidence type="ECO:0000256" key="1">
    <source>
        <dbReference type="ARBA" id="ARBA00022574"/>
    </source>
</evidence>
<dbReference type="InterPro" id="IPR020472">
    <property type="entry name" value="WD40_PAC1"/>
</dbReference>
<comment type="caution">
    <text evidence="5">The sequence shown here is derived from an EMBL/GenBank/DDBJ whole genome shotgun (WGS) entry which is preliminary data.</text>
</comment>
<feature type="repeat" description="WD" evidence="3">
    <location>
        <begin position="149"/>
        <end position="180"/>
    </location>
</feature>
<keyword evidence="1 3" id="KW-0853">WD repeat</keyword>
<name>X6MTY2_RETFI</name>
<keyword evidence="4" id="KW-0812">Transmembrane</keyword>
<keyword evidence="4" id="KW-1133">Transmembrane helix</keyword>
<protein>
    <submittedName>
        <fullName evidence="5">WD repeat-containing protein</fullName>
    </submittedName>
</protein>
<reference evidence="5 6" key="1">
    <citation type="journal article" date="2013" name="Curr. Biol.">
        <title>The Genome of the Foraminiferan Reticulomyxa filosa.</title>
        <authorList>
            <person name="Glockner G."/>
            <person name="Hulsmann N."/>
            <person name="Schleicher M."/>
            <person name="Noegel A.A."/>
            <person name="Eichinger L."/>
            <person name="Gallinger C."/>
            <person name="Pawlowski J."/>
            <person name="Sierra R."/>
            <person name="Euteneuer U."/>
            <person name="Pillet L."/>
            <person name="Moustafa A."/>
            <person name="Platzer M."/>
            <person name="Groth M."/>
            <person name="Szafranski K."/>
            <person name="Schliwa M."/>
        </authorList>
    </citation>
    <scope>NUCLEOTIDE SEQUENCE [LARGE SCALE GENOMIC DNA]</scope>
</reference>
<evidence type="ECO:0000256" key="4">
    <source>
        <dbReference type="SAM" id="Phobius"/>
    </source>
</evidence>
<dbReference type="InterPro" id="IPR036322">
    <property type="entry name" value="WD40_repeat_dom_sf"/>
</dbReference>
<evidence type="ECO:0000256" key="3">
    <source>
        <dbReference type="PROSITE-ProRule" id="PRU00221"/>
    </source>
</evidence>
<evidence type="ECO:0000256" key="2">
    <source>
        <dbReference type="ARBA" id="ARBA00022737"/>
    </source>
</evidence>
<dbReference type="PROSITE" id="PS50082">
    <property type="entry name" value="WD_REPEATS_2"/>
    <property type="match status" value="2"/>
</dbReference>
<keyword evidence="6" id="KW-1185">Reference proteome</keyword>
<gene>
    <name evidence="5" type="ORF">RFI_20024</name>
</gene>
<dbReference type="PANTHER" id="PTHR22847">
    <property type="entry name" value="WD40 REPEAT PROTEIN"/>
    <property type="match status" value="1"/>
</dbReference>
<dbReference type="Pfam" id="PF00400">
    <property type="entry name" value="WD40"/>
    <property type="match status" value="2"/>
</dbReference>
<dbReference type="InterPro" id="IPR019775">
    <property type="entry name" value="WD40_repeat_CS"/>
</dbReference>
<feature type="transmembrane region" description="Helical" evidence="4">
    <location>
        <begin position="57"/>
        <end position="75"/>
    </location>
</feature>
<dbReference type="GO" id="GO:1990234">
    <property type="term" value="C:transferase complex"/>
    <property type="evidence" value="ECO:0007669"/>
    <property type="project" value="UniProtKB-ARBA"/>
</dbReference>
<dbReference type="SMART" id="SM00320">
    <property type="entry name" value="WD40"/>
    <property type="match status" value="2"/>
</dbReference>
<keyword evidence="4" id="KW-0472">Membrane</keyword>
<proteinExistence type="predicted"/>
<dbReference type="Proteomes" id="UP000023152">
    <property type="component" value="Unassembled WGS sequence"/>
</dbReference>
<dbReference type="InterPro" id="IPR001680">
    <property type="entry name" value="WD40_rpt"/>
</dbReference>
<dbReference type="PROSITE" id="PS00678">
    <property type="entry name" value="WD_REPEATS_1"/>
    <property type="match status" value="2"/>
</dbReference>